<proteinExistence type="predicted"/>
<comment type="subcellular location">
    <subcellularLocation>
        <location evidence="1">Periplasm</location>
    </subcellularLocation>
</comment>
<dbReference type="GO" id="GO:0005507">
    <property type="term" value="F:copper ion binding"/>
    <property type="evidence" value="ECO:0007669"/>
    <property type="project" value="InterPro"/>
</dbReference>
<dbReference type="RefSeq" id="WP_149164657.1">
    <property type="nucleotide sequence ID" value="NZ_QOKV01000005.1"/>
</dbReference>
<dbReference type="Gene3D" id="2.60.40.420">
    <property type="entry name" value="Cupredoxins - blue copper proteins"/>
    <property type="match status" value="1"/>
</dbReference>
<evidence type="ECO:0000256" key="1">
    <source>
        <dbReference type="ARBA" id="ARBA00004418"/>
    </source>
</evidence>
<reference evidence="10 11" key="1">
    <citation type="submission" date="2018-07" db="EMBL/GenBank/DDBJ databases">
        <title>Genome sequence of Roseomonas fauriae ATCC 49958.</title>
        <authorList>
            <person name="Sant'Anna F.H."/>
            <person name="Baldani J.I."/>
            <person name="Zilli J.E."/>
            <person name="Reis V.M."/>
            <person name="Hartmann A."/>
            <person name="Cruz L."/>
            <person name="de Souza E.M."/>
            <person name="de Oliveira Pedrosa F."/>
            <person name="Passaglia L.M.P."/>
        </authorList>
    </citation>
    <scope>NUCLEOTIDE SEQUENCE [LARGE SCALE GENOMIC DNA]</scope>
    <source>
        <strain evidence="10 11">ATCC 49958</strain>
    </source>
</reference>
<protein>
    <submittedName>
        <fullName evidence="10">Pseudoazurin</fullName>
    </submittedName>
</protein>
<dbReference type="PRINTS" id="PR00155">
    <property type="entry name" value="AMICYANIN"/>
</dbReference>
<comment type="caution">
    <text evidence="10">The sequence shown here is derived from an EMBL/GenBank/DDBJ whole genome shotgun (WGS) entry which is preliminary data.</text>
</comment>
<feature type="signal peptide" evidence="8">
    <location>
        <begin position="1"/>
        <end position="24"/>
    </location>
</feature>
<dbReference type="EMBL" id="QOKV01000005">
    <property type="protein sequence ID" value="KAA0686085.1"/>
    <property type="molecule type" value="Genomic_DNA"/>
</dbReference>
<keyword evidence="6 7" id="KW-0186">Copper</keyword>
<dbReference type="InterPro" id="IPR000923">
    <property type="entry name" value="BlueCu_1"/>
</dbReference>
<keyword evidence="5" id="KW-0249">Electron transport</keyword>
<accession>A0A6L3B4W4</accession>
<keyword evidence="8" id="KW-0732">Signal</keyword>
<dbReference type="Pfam" id="PF00127">
    <property type="entry name" value="Copper-bind"/>
    <property type="match status" value="1"/>
</dbReference>
<dbReference type="GO" id="GO:0042597">
    <property type="term" value="C:periplasmic space"/>
    <property type="evidence" value="ECO:0007669"/>
    <property type="project" value="UniProtKB-SubCell"/>
</dbReference>
<evidence type="ECO:0000256" key="6">
    <source>
        <dbReference type="ARBA" id="ARBA00023008"/>
    </source>
</evidence>
<keyword evidence="3 7" id="KW-0479">Metal-binding</keyword>
<dbReference type="Proteomes" id="UP000476837">
    <property type="component" value="Unassembled WGS sequence"/>
</dbReference>
<evidence type="ECO:0000256" key="7">
    <source>
        <dbReference type="PIRSR" id="PIRSR602386-1"/>
    </source>
</evidence>
<comment type="cofactor">
    <cofactor evidence="7">
        <name>Cu cation</name>
        <dbReference type="ChEBI" id="CHEBI:23378"/>
    </cofactor>
    <text evidence="7">Binds 1 copper ion per subunit.</text>
</comment>
<dbReference type="InterPro" id="IPR002386">
    <property type="entry name" value="Amicyanin/Pseudoazurin"/>
</dbReference>
<keyword evidence="4" id="KW-0574">Periplasm</keyword>
<dbReference type="GO" id="GO:0009055">
    <property type="term" value="F:electron transfer activity"/>
    <property type="evidence" value="ECO:0007669"/>
    <property type="project" value="InterPro"/>
</dbReference>
<feature type="domain" description="Blue (type 1) copper" evidence="9">
    <location>
        <begin position="44"/>
        <end position="113"/>
    </location>
</feature>
<dbReference type="AlphaFoldDB" id="A0A6L3B4W4"/>
<evidence type="ECO:0000313" key="11">
    <source>
        <dbReference type="Proteomes" id="UP000476837"/>
    </source>
</evidence>
<dbReference type="SUPFAM" id="SSF49503">
    <property type="entry name" value="Cupredoxins"/>
    <property type="match status" value="1"/>
</dbReference>
<feature type="binding site" evidence="7">
    <location>
        <position position="99"/>
    </location>
    <ligand>
        <name>Cu cation</name>
        <dbReference type="ChEBI" id="CHEBI:23378"/>
    </ligand>
</feature>
<evidence type="ECO:0000259" key="9">
    <source>
        <dbReference type="Pfam" id="PF00127"/>
    </source>
</evidence>
<feature type="binding site" evidence="7">
    <location>
        <position position="61"/>
    </location>
    <ligand>
        <name>Cu cation</name>
        <dbReference type="ChEBI" id="CHEBI:23378"/>
    </ligand>
</feature>
<evidence type="ECO:0000256" key="4">
    <source>
        <dbReference type="ARBA" id="ARBA00022764"/>
    </source>
</evidence>
<feature type="chain" id="PRO_5026789490" evidence="8">
    <location>
        <begin position="25"/>
        <end position="146"/>
    </location>
</feature>
<evidence type="ECO:0000256" key="8">
    <source>
        <dbReference type="SAM" id="SignalP"/>
    </source>
</evidence>
<organism evidence="10 11">
    <name type="scientific">Azospirillum brasilense</name>
    <dbReference type="NCBI Taxonomy" id="192"/>
    <lineage>
        <taxon>Bacteria</taxon>
        <taxon>Pseudomonadati</taxon>
        <taxon>Pseudomonadota</taxon>
        <taxon>Alphaproteobacteria</taxon>
        <taxon>Rhodospirillales</taxon>
        <taxon>Azospirillaceae</taxon>
        <taxon>Azospirillum</taxon>
    </lineage>
</organism>
<evidence type="ECO:0000313" key="10">
    <source>
        <dbReference type="EMBL" id="KAA0686085.1"/>
    </source>
</evidence>
<sequence>MIPLSRYLLAATVGAMLSTMSAWGAERTVDLFPRGPAHRVSQDVVEVAPGDTIRFVVAEGHRVESIRGMQPPGGVEFHGQPGQDLVVTFDKPGVYAYRCKEHYAQGEVGLIVVGDTRNIVSAAAVRHPGEAQKVFEKLFRRWRAEG</sequence>
<name>A0A6L3B4W4_AZOBR</name>
<feature type="binding site" evidence="7">
    <location>
        <position position="102"/>
    </location>
    <ligand>
        <name>Cu cation</name>
        <dbReference type="ChEBI" id="CHEBI:23378"/>
    </ligand>
</feature>
<evidence type="ECO:0000256" key="2">
    <source>
        <dbReference type="ARBA" id="ARBA00022448"/>
    </source>
</evidence>
<gene>
    <name evidence="10" type="ORF">DS837_10225</name>
</gene>
<dbReference type="InterPro" id="IPR008972">
    <property type="entry name" value="Cupredoxin"/>
</dbReference>
<keyword evidence="2" id="KW-0813">Transport</keyword>
<evidence type="ECO:0000256" key="3">
    <source>
        <dbReference type="ARBA" id="ARBA00022723"/>
    </source>
</evidence>
<evidence type="ECO:0000256" key="5">
    <source>
        <dbReference type="ARBA" id="ARBA00022982"/>
    </source>
</evidence>